<accession>A0A9Q1HH87</accession>
<comment type="cofactor">
    <cofactor evidence="2">
        <name>heme</name>
        <dbReference type="ChEBI" id="CHEBI:30413"/>
    </cofactor>
</comment>
<gene>
    <name evidence="4" type="ORF">HOLleu_08800</name>
</gene>
<dbReference type="AlphaFoldDB" id="A0A9Q1HH87"/>
<dbReference type="InterPro" id="IPR039983">
    <property type="entry name" value="CYP46A1"/>
</dbReference>
<dbReference type="GO" id="GO:0033781">
    <property type="term" value="F:cholesterol 24-hydroxylase activity"/>
    <property type="evidence" value="ECO:0007669"/>
    <property type="project" value="InterPro"/>
</dbReference>
<dbReference type="SUPFAM" id="SSF48264">
    <property type="entry name" value="Cytochrome P450"/>
    <property type="match status" value="1"/>
</dbReference>
<comment type="caution">
    <text evidence="4">The sequence shown here is derived from an EMBL/GenBank/DDBJ whole genome shotgun (WGS) entry which is preliminary data.</text>
</comment>
<reference evidence="4" key="1">
    <citation type="submission" date="2021-10" db="EMBL/GenBank/DDBJ databases">
        <title>Tropical sea cucumber genome reveals ecological adaptation and Cuvierian tubules defense mechanism.</title>
        <authorList>
            <person name="Chen T."/>
        </authorList>
    </citation>
    <scope>NUCLEOTIDE SEQUENCE</scope>
    <source>
        <strain evidence="4">Nanhai2018</strain>
        <tissue evidence="4">Muscle</tissue>
    </source>
</reference>
<keyword evidence="2" id="KW-0408">Iron</keyword>
<feature type="binding site" description="axial binding residue" evidence="2">
    <location>
        <position position="462"/>
    </location>
    <ligand>
        <name>heme</name>
        <dbReference type="ChEBI" id="CHEBI:30413"/>
    </ligand>
    <ligandPart>
        <name>Fe</name>
        <dbReference type="ChEBI" id="CHEBI:18248"/>
    </ligandPart>
</feature>
<dbReference type="EMBL" id="JAIZAY010000003">
    <property type="protein sequence ID" value="KAJ8045735.1"/>
    <property type="molecule type" value="Genomic_DNA"/>
</dbReference>
<dbReference type="GO" id="GO:0020037">
    <property type="term" value="F:heme binding"/>
    <property type="evidence" value="ECO:0007669"/>
    <property type="project" value="InterPro"/>
</dbReference>
<evidence type="ECO:0000256" key="3">
    <source>
        <dbReference type="SAM" id="Phobius"/>
    </source>
</evidence>
<dbReference type="Pfam" id="PF00067">
    <property type="entry name" value="p450"/>
    <property type="match status" value="1"/>
</dbReference>
<dbReference type="GO" id="GO:0005506">
    <property type="term" value="F:iron ion binding"/>
    <property type="evidence" value="ECO:0007669"/>
    <property type="project" value="InterPro"/>
</dbReference>
<sequence>MWINGLRRCTYTNTSEDTVTSQKGLIIAVCAFVMFCLYIHHLHRKYDHLPGPRRRSFLFGNLQELAENKAKGIYFPQLTAIWRKIHGPVYVVYLLHKAIIVIAEPAVVKEIGLNPENTKPDSFAKTLGSVFGQRIGGRGLFTETNHEKWSKQRKLFDPAFRRKYLIGLLGIFNDCADKAVDYLNEFADGKTEIRMADVCGRVTLQTIGTSTFGMKEMNVISEPDNYFTKAINNVFHAACLLFHNAFLTEYDPRKSMRIFREDVREGGAFIRKTAKDAIITRMEEVKRGEETVNDILSFILRASQSLKDDLNFGLEEMIDEFVTFFVAGQDTTANLLASCLLCLGRYPHIMKTLRKEVDDVVGDKQHISQHELNKLEYLSLVIKETLRLYGPAGGFHKICGKEFNACGYTIPAGSFIMLSHQAVVSDERFFDDPDTFDPERWRKEDPRRMYAYFPFAIGPRSCIGQNFALMEAKIVLAKLLQNFDISLVPEQSFDVVTLITTRPKDGTMCYLTRRT</sequence>
<dbReference type="InterPro" id="IPR001128">
    <property type="entry name" value="Cyt_P450"/>
</dbReference>
<dbReference type="InterPro" id="IPR002401">
    <property type="entry name" value="Cyt_P450_E_grp-I"/>
</dbReference>
<dbReference type="Gene3D" id="1.10.630.10">
    <property type="entry name" value="Cytochrome P450"/>
    <property type="match status" value="1"/>
</dbReference>
<keyword evidence="3" id="KW-1133">Transmembrane helix</keyword>
<feature type="transmembrane region" description="Helical" evidence="3">
    <location>
        <begin position="20"/>
        <end position="39"/>
    </location>
</feature>
<dbReference type="PANTHER" id="PTHR24293">
    <property type="entry name" value="CYTOCHROME P450 FAMILY 46 SUBFAMILY A"/>
    <property type="match status" value="1"/>
</dbReference>
<evidence type="ECO:0000256" key="1">
    <source>
        <dbReference type="ARBA" id="ARBA00010617"/>
    </source>
</evidence>
<protein>
    <submittedName>
        <fullName evidence="4">Cholesterol 24-hydroxylase</fullName>
    </submittedName>
</protein>
<dbReference type="OrthoDB" id="1470350at2759"/>
<dbReference type="Proteomes" id="UP001152320">
    <property type="component" value="Chromosome 3"/>
</dbReference>
<keyword evidence="2" id="KW-0349">Heme</keyword>
<dbReference type="InterPro" id="IPR036396">
    <property type="entry name" value="Cyt_P450_sf"/>
</dbReference>
<dbReference type="PANTHER" id="PTHR24293:SF0">
    <property type="entry name" value="CYP46A1 PROTEIN-RELATED"/>
    <property type="match status" value="1"/>
</dbReference>
<keyword evidence="3" id="KW-0472">Membrane</keyword>
<keyword evidence="2" id="KW-0479">Metal-binding</keyword>
<keyword evidence="5" id="KW-1185">Reference proteome</keyword>
<name>A0A9Q1HH87_HOLLE</name>
<evidence type="ECO:0000256" key="2">
    <source>
        <dbReference type="PIRSR" id="PIRSR602401-1"/>
    </source>
</evidence>
<keyword evidence="3" id="KW-0812">Transmembrane</keyword>
<dbReference type="CDD" id="cd20613">
    <property type="entry name" value="CYP46A1-like"/>
    <property type="match status" value="1"/>
</dbReference>
<proteinExistence type="inferred from homology"/>
<evidence type="ECO:0000313" key="4">
    <source>
        <dbReference type="EMBL" id="KAJ8045735.1"/>
    </source>
</evidence>
<dbReference type="GO" id="GO:0006707">
    <property type="term" value="P:cholesterol catabolic process"/>
    <property type="evidence" value="ECO:0007669"/>
    <property type="project" value="InterPro"/>
</dbReference>
<dbReference type="PRINTS" id="PR00385">
    <property type="entry name" value="P450"/>
</dbReference>
<dbReference type="PRINTS" id="PR00463">
    <property type="entry name" value="EP450I"/>
</dbReference>
<organism evidence="4 5">
    <name type="scientific">Holothuria leucospilota</name>
    <name type="common">Black long sea cucumber</name>
    <name type="synonym">Mertensiothuria leucospilota</name>
    <dbReference type="NCBI Taxonomy" id="206669"/>
    <lineage>
        <taxon>Eukaryota</taxon>
        <taxon>Metazoa</taxon>
        <taxon>Echinodermata</taxon>
        <taxon>Eleutherozoa</taxon>
        <taxon>Echinozoa</taxon>
        <taxon>Holothuroidea</taxon>
        <taxon>Aspidochirotacea</taxon>
        <taxon>Aspidochirotida</taxon>
        <taxon>Holothuriidae</taxon>
        <taxon>Holothuria</taxon>
    </lineage>
</organism>
<comment type="similarity">
    <text evidence="1">Belongs to the cytochrome P450 family.</text>
</comment>
<evidence type="ECO:0000313" key="5">
    <source>
        <dbReference type="Proteomes" id="UP001152320"/>
    </source>
</evidence>